<reference evidence="5" key="1">
    <citation type="submission" date="2018-02" db="EMBL/GenBank/DDBJ databases">
        <title>Rhizophora mucronata_Transcriptome.</title>
        <authorList>
            <person name="Meera S.P."/>
            <person name="Sreeshan A."/>
            <person name="Augustine A."/>
        </authorList>
    </citation>
    <scope>NUCLEOTIDE SEQUENCE</scope>
    <source>
        <tissue evidence="5">Leaf</tissue>
    </source>
</reference>
<feature type="compositionally biased region" description="Polar residues" evidence="1">
    <location>
        <begin position="1974"/>
        <end position="1984"/>
    </location>
</feature>
<protein>
    <submittedName>
        <fullName evidence="5">Uncharacterized protein</fullName>
    </submittedName>
</protein>
<feature type="domain" description="U3 small nucleolar RNA-associated protein 20 N-terminal" evidence="2">
    <location>
        <begin position="894"/>
        <end position="1555"/>
    </location>
</feature>
<dbReference type="Pfam" id="PF23099">
    <property type="entry name" value="UTP20_C"/>
    <property type="match status" value="1"/>
</dbReference>
<name>A0A2P2MET5_RHIMU</name>
<accession>A0A2P2MET5</accession>
<dbReference type="Pfam" id="PF20416">
    <property type="entry name" value="UTP20"/>
    <property type="match status" value="1"/>
</dbReference>
<dbReference type="GO" id="GO:0030686">
    <property type="term" value="C:90S preribosome"/>
    <property type="evidence" value="ECO:0007669"/>
    <property type="project" value="TreeGrafter"/>
</dbReference>
<dbReference type="InterPro" id="IPR011430">
    <property type="entry name" value="UTP20_N"/>
</dbReference>
<evidence type="ECO:0000259" key="3">
    <source>
        <dbReference type="Pfam" id="PF20416"/>
    </source>
</evidence>
<evidence type="ECO:0000259" key="4">
    <source>
        <dbReference type="Pfam" id="PF23099"/>
    </source>
</evidence>
<evidence type="ECO:0000313" key="5">
    <source>
        <dbReference type="EMBL" id="MBX28759.1"/>
    </source>
</evidence>
<dbReference type="PANTHER" id="PTHR17695">
    <property type="entry name" value="SMALL SUBUNIT PROCESSOME COMPONENT 20 HOMOLOG"/>
    <property type="match status" value="1"/>
</dbReference>
<dbReference type="InterPro" id="IPR016024">
    <property type="entry name" value="ARM-type_fold"/>
</dbReference>
<feature type="region of interest" description="Disordered" evidence="1">
    <location>
        <begin position="1970"/>
        <end position="1989"/>
    </location>
</feature>
<feature type="domain" description="U3 small nucleolar RNA-associated protein 20" evidence="3">
    <location>
        <begin position="1747"/>
        <end position="1963"/>
    </location>
</feature>
<evidence type="ECO:0000256" key="1">
    <source>
        <dbReference type="SAM" id="MobiDB-lite"/>
    </source>
</evidence>
<dbReference type="EMBL" id="GGEC01048275">
    <property type="protein sequence ID" value="MBX28759.1"/>
    <property type="molecule type" value="Transcribed_RNA"/>
</dbReference>
<dbReference type="PANTHER" id="PTHR17695:SF11">
    <property type="entry name" value="SMALL SUBUNIT PROCESSOME COMPONENT 20 HOMOLOG"/>
    <property type="match status" value="1"/>
</dbReference>
<dbReference type="GO" id="GO:0032040">
    <property type="term" value="C:small-subunit processome"/>
    <property type="evidence" value="ECO:0007669"/>
    <property type="project" value="TreeGrafter"/>
</dbReference>
<dbReference type="Gene3D" id="1.25.10.10">
    <property type="entry name" value="Leucine-rich Repeat Variant"/>
    <property type="match status" value="2"/>
</dbReference>
<dbReference type="Pfam" id="PF07539">
    <property type="entry name" value="UTP20_N"/>
    <property type="match status" value="1"/>
</dbReference>
<proteinExistence type="predicted"/>
<organism evidence="5">
    <name type="scientific">Rhizophora mucronata</name>
    <name type="common">Asiatic mangrove</name>
    <dbReference type="NCBI Taxonomy" id="61149"/>
    <lineage>
        <taxon>Eukaryota</taxon>
        <taxon>Viridiplantae</taxon>
        <taxon>Streptophyta</taxon>
        <taxon>Embryophyta</taxon>
        <taxon>Tracheophyta</taxon>
        <taxon>Spermatophyta</taxon>
        <taxon>Magnoliopsida</taxon>
        <taxon>eudicotyledons</taxon>
        <taxon>Gunneridae</taxon>
        <taxon>Pentapetalae</taxon>
        <taxon>rosids</taxon>
        <taxon>fabids</taxon>
        <taxon>Malpighiales</taxon>
        <taxon>Rhizophoraceae</taxon>
        <taxon>Rhizophora</taxon>
    </lineage>
</organism>
<feature type="domain" description="U3 small nucleolar RNA-associated protein 20 C-terminal" evidence="4">
    <location>
        <begin position="2591"/>
        <end position="2675"/>
    </location>
</feature>
<sequence length="2685" mass="304387">MATPSDARAVKSLNKSPGGRRFVFKTVSERIEEIEIDVYRSLDKIKSEPSKGSSFLRDCLIEWRELNTAEDFISFYEEMMPFVQTLPLVLLHKESIFSELCSRLQMKARLSLEPILRLIAALSRDLLEDFIPFLPRVANSLVSLLKSGGDREPEIIEQIFTSWSYILMYLQKYLVRNILYTLKVTIKLRYYEKGYVQEFMAAATSFLLRNAPQEQLRKGIRKIMFEVLRKPLPDRKSGVSSLLYHVMKGTSSRFHSRAEGILWLLTDNSTLTIGDRFDQGLVTVVEVVTTTFRRLCEELEPKEINLILNCLYQRIDDCLNNHYLHLICLLSLLISTVQFNSGHKISDYQPLLECVGSLVQKFVVSSSIYDGENHLSDLINKILLLMLCILDGLSNVSDMSAISQCSLQWAPVFELRNSSCLTFIGELLEKDLRIFYEFRANALSAMNGLIETSPDEVVCLLLSLCERQQKDPLSFGLLDGVSEGKISNIHNFLQGAVRSWVVGIHDIILGKVSSSMLIDEAKLALLWGIICCYPHTMDIQKAPLLMDLVDALDQLLSTKTENIQGAPEHAWESLIGAALNSYLKYGRNTEFQGTSKIVHLAIKYKRSPQVLSAVADYLDYVHGLEGGTNHTLYHPEFEAKSLVDALSTFADNLFNSDKTIRVSTLRILFHFGTQCCELSGENQLPEKKMTVEASQTHSVCNNGIDALQLLLLVESTPLSVSTSRKVILLISRIQMGIAAGRISETYIPIVMSGVIGIFHNRFSYIWNPASECLATLIREHTVLVWENLVHYFEQCLSAFLVSSDKARGGNVAEFSVKCNDLVEHFNCFVASASDSTPYATVLSSMLQSLQKVPFIAESHSRHIVPLFFKFMGCSSDLLSVESFTLDACKGKEWKGVLKEWLDLFKLVRNPKAFYRSQFLKDVLQFRLIDENDAEIQMKVLDCLLTWKDDFLIPYEQHLRNLISSKYLREELTTWSLSRESCLIEEDHRANLLSLVIRLLIPKVRTLKTLASRKHASISHRKAVLRFIAQLELKEIVLFFVLLTKPLHILHKEFDGTKDLCWTLPEGLLDESVVPNSLRGFATEKVVALSWKKKYGFLHVVEDILGVFDESHVRPFLSLLMGCVVWILGSCTSSLHAVKNAGSSVVKTGSDASVELYREDSLVVAENLAVACTSVRQLKDLRSLCLKIVSLVLNKYDDHDFGCEFWDMFFSSVKPLVDSFKQEGSSSEKPSSLFSCFLSMSRSHHLVPLLNREKNLVSDIFSILTIKTASEAIVSCVFKFIENLLNLDEELDDDDNVIKGILMSNLDELVRSLHCLFQTDNPMKRKLAKCPGETHLRIFKLLLKYIRDELLARKFVDILLPLLSKRTKNSDLFVECLQVIRDIIPVVGMGSTTKILNAVSPLLLSAELDLRLCICDLLDALAKTDPSVIFVANILRELNATSAAEIGGLDYDTIINAYEKIGVGFFHTAKEDHVLVILSNCIYDMSSEELILRNSAYRTLLSFVEFSALILGGEDQNHGEVHELMATNSERSWTTASIQQMVKKFLLKHLGNAMKRGSSVGKEWIELLRDIALKLPGVANLGSFRALCSEDAEQDFFNNIIHLQKHRRARAVTRFRNVFSKSNMPEGLTNKLFVPLFFNMLLDVQDGKGEHVRNACVEALSSISAHMEWKSYYALLISCFQEMNLNLNKQKVLLQLVCSILDQFHFSEICSVQGDKEGKYGSSVVVTDMQACLQKTILPKIQKLLNSDSDKVNVNINVAALKLLKLLPGDIMDSQLPSIIHHIANNLKSRLESIRDEARRALAACLKELGLEFLQFIVRVLRATLKRGYELHVLGYSLNFILSKFLSEPINGKLDYCLEDLLSVVETDILGDVAEEKEVEKIASKMKETKKRKSFETLKLIAQSVTFKSHALKLLSPITAQIQKYVTPKMKTKLESMLNYIAAGIQCNPSIDHTDLFIFVYGLIEDGIKEENGQDENSSSSQMTRCQRHDGSGQKAVRVVGTRSLSSHLITVFALGLLYTRIKNMKLDKNSEQHLSMLDPFVKLLGCCLSSKYEDILSASLRCLTPLVRLPLPSLAAQADNIKVTLLDVAQTCANANGPLMQSCLRLLTVLLQSTRITLSSDQLHLLIQFPLFTDLEKNPSFVALSLLRAIIKRKLVVHEVYDLALRVAELMVTSNEAPICKKCSQILLQFLLDYHLSGKYLQQLLDFLLKNLSYEGQIGREAVLEMLHAIIRKFPKSFSDKHANLLFIYLVHCLANDSDNIVRLRTGALIKFLIEHISPHLRDSFLDFSLSWYMNDNRQLQSPGAQALGLLVEVSNYQKHMGSILMVTRNILQSALNAATSNAPQHPSDEMVPFWKEAYYSLVMMEKILHHFHDLVFDRELKDIWEAICELLLHPHTWLRSISSRLVAFYFSMTVMAKTENHRPLGTFYLMRPCKLLMIAVSHCCQLKTQVIDEASSNLITQNLIFTICSMHSLVGGTECMDANKYWSTLEQREQGQLIKAFQSLDARRGRAMFSYIITGAHEQDDREHSENVTYLLISNLLKEMGKIALEMDGIQMKIVFNCFGTMSLQMNQDDCQHYGFQMLLPLYKVCEEFSGKVVPDDQKQLAQEVCESIRNTMGIQNFVQVYSEVRKSLKIKRDKRKQEEKRMAVINPTRNAKRKLRIASKQRAHKKRKILTMKMGRWMR</sequence>
<dbReference type="InterPro" id="IPR046523">
    <property type="entry name" value="UTP20_dom"/>
</dbReference>
<dbReference type="SUPFAM" id="SSF48371">
    <property type="entry name" value="ARM repeat"/>
    <property type="match status" value="3"/>
</dbReference>
<dbReference type="InterPro" id="IPR011989">
    <property type="entry name" value="ARM-like"/>
</dbReference>
<evidence type="ECO:0000259" key="2">
    <source>
        <dbReference type="Pfam" id="PF07539"/>
    </source>
</evidence>
<dbReference type="InterPro" id="IPR052575">
    <property type="entry name" value="SSU_processome_comp_20"/>
</dbReference>
<dbReference type="InterPro" id="IPR057525">
    <property type="entry name" value="UTP20_C"/>
</dbReference>